<keyword evidence="10" id="KW-1185">Reference proteome</keyword>
<evidence type="ECO:0000313" key="10">
    <source>
        <dbReference type="Proteomes" id="UP000344571"/>
    </source>
</evidence>
<dbReference type="InterPro" id="IPR001492">
    <property type="entry name" value="Flagellin"/>
</dbReference>
<evidence type="ECO:0000256" key="2">
    <source>
        <dbReference type="ARBA" id="ARBA00004613"/>
    </source>
</evidence>
<evidence type="ECO:0000256" key="4">
    <source>
        <dbReference type="ARBA" id="ARBA00022525"/>
    </source>
</evidence>
<protein>
    <submittedName>
        <fullName evidence="7">Flagellar hook-associated protein 3</fullName>
    </submittedName>
    <submittedName>
        <fullName evidence="8">Flagellar hook-associated protein FlgL</fullName>
    </submittedName>
</protein>
<dbReference type="Gene3D" id="1.20.1330.10">
    <property type="entry name" value="f41 fragment of flagellin, N-terminal domain"/>
    <property type="match status" value="2"/>
</dbReference>
<dbReference type="RefSeq" id="WP_096346120.1">
    <property type="nucleotide sequence ID" value="NZ_CP033116.1"/>
</dbReference>
<reference evidence="7 9" key="1">
    <citation type="submission" date="2017-09" db="EMBL/GenBank/DDBJ databases">
        <title>Bacterial and phytoplankton interrelationship in Kongsfjorden, an Arctic fjord.</title>
        <authorList>
            <person name="Sinha R."/>
            <person name="Krishnan K."/>
        </authorList>
    </citation>
    <scope>NUCLEOTIDE SEQUENCE [LARGE SCALE GENOMIC DNA]</scope>
    <source>
        <strain evidence="7 9">58</strain>
    </source>
</reference>
<dbReference type="InterPro" id="IPR001029">
    <property type="entry name" value="Flagellin_N"/>
</dbReference>
<comment type="similarity">
    <text evidence="3">Belongs to the bacterial flagellin family.</text>
</comment>
<dbReference type="GO" id="GO:0005198">
    <property type="term" value="F:structural molecule activity"/>
    <property type="evidence" value="ECO:0007669"/>
    <property type="project" value="InterPro"/>
</dbReference>
<organism evidence="7 9">
    <name type="scientific">Halopseudomonas pelagia</name>
    <dbReference type="NCBI Taxonomy" id="553151"/>
    <lineage>
        <taxon>Bacteria</taxon>
        <taxon>Pseudomonadati</taxon>
        <taxon>Pseudomonadota</taxon>
        <taxon>Gammaproteobacteria</taxon>
        <taxon>Pseudomonadales</taxon>
        <taxon>Pseudomonadaceae</taxon>
        <taxon>Halopseudomonas</taxon>
    </lineage>
</organism>
<dbReference type="PANTHER" id="PTHR42792:SF1">
    <property type="entry name" value="FLAGELLAR HOOK-ASSOCIATED PROTEIN 3"/>
    <property type="match status" value="1"/>
</dbReference>
<keyword evidence="4" id="KW-0964">Secreted</keyword>
<dbReference type="Proteomes" id="UP000243750">
    <property type="component" value="Unassembled WGS sequence"/>
</dbReference>
<reference evidence="8 10" key="2">
    <citation type="submission" date="2018-10" db="EMBL/GenBank/DDBJ databases">
        <title>Complete genome sequence of Pseudomonas pelagia strain Kongs-67.</title>
        <authorList>
            <person name="Sinha R.K."/>
            <person name="Krishnan K."/>
        </authorList>
    </citation>
    <scope>NUCLEOTIDE SEQUENCE [LARGE SCALE GENOMIC DNA]</scope>
    <source>
        <strain evidence="8 10">Kongs-67</strain>
    </source>
</reference>
<keyword evidence="7" id="KW-0969">Cilium</keyword>
<keyword evidence="5" id="KW-0975">Bacterial flagellum</keyword>
<dbReference type="NCBIfam" id="TIGR02550">
    <property type="entry name" value="flagell_flgL"/>
    <property type="match status" value="1"/>
</dbReference>
<dbReference type="SUPFAM" id="SSF64518">
    <property type="entry name" value="Phase 1 flagellin"/>
    <property type="match status" value="1"/>
</dbReference>
<dbReference type="PANTHER" id="PTHR42792">
    <property type="entry name" value="FLAGELLIN"/>
    <property type="match status" value="1"/>
</dbReference>
<name>A0AA91U3N9_9GAMM</name>
<evidence type="ECO:0000256" key="5">
    <source>
        <dbReference type="ARBA" id="ARBA00023143"/>
    </source>
</evidence>
<dbReference type="GO" id="GO:0071973">
    <property type="term" value="P:bacterial-type flagellum-dependent cell motility"/>
    <property type="evidence" value="ECO:0007669"/>
    <property type="project" value="InterPro"/>
</dbReference>
<dbReference type="EMBL" id="NWMT01000088">
    <property type="protein sequence ID" value="PCC99790.1"/>
    <property type="molecule type" value="Genomic_DNA"/>
</dbReference>
<evidence type="ECO:0000313" key="9">
    <source>
        <dbReference type="Proteomes" id="UP000243750"/>
    </source>
</evidence>
<evidence type="ECO:0000259" key="6">
    <source>
        <dbReference type="Pfam" id="PF00669"/>
    </source>
</evidence>
<feature type="domain" description="Flagellin N-terminal" evidence="6">
    <location>
        <begin position="3"/>
        <end position="139"/>
    </location>
</feature>
<evidence type="ECO:0000256" key="3">
    <source>
        <dbReference type="ARBA" id="ARBA00005709"/>
    </source>
</evidence>
<dbReference type="Pfam" id="PF00669">
    <property type="entry name" value="Flagellin_N"/>
    <property type="match status" value="1"/>
</dbReference>
<dbReference type="GO" id="GO:0009424">
    <property type="term" value="C:bacterial-type flagellum hook"/>
    <property type="evidence" value="ECO:0007669"/>
    <property type="project" value="InterPro"/>
</dbReference>
<proteinExistence type="inferred from homology"/>
<keyword evidence="7" id="KW-0966">Cell projection</keyword>
<sequence length="449" mass="48731">MRISTIQAFNIGVQGVQDNYSKVTRTQEQVSSGKRILSPADDPVASVRLLQLGQQANKLDQYDANLKAATNSLTQEEATINSINNVLQRVREIALQAGNGALDQDAREALGQELVEREEELLGLFNSQNARGEYLFGGFQSQTQPFVKGPDGGYTYVGDEGQRSIDIAGSKQVAINDNGKKLFEDVLNVNRVVTQEYSVAPNNPNKVRISLGVVEDKAKYDSSATTIPPDPANLPESKEGIFYQSDSVSIEIGEDGEYTIFDGPSVVPLDPENPPVGRTPLASGTIVANDDQSYQIRFGGVVVTLDGELTEGDQFQITRGAADGGELVQEKRSILQTVAELRNALETTDDSREGKLDRRDQLAIAVQNLDNGMNQVLSVQTSIGARLNVIESTQDENSEVKLINQGMTAELAELDYAEALSRLSFETVVLQAAQQSFVKVSGLSLFNLL</sequence>
<gene>
    <name evidence="7" type="primary">flgL</name>
    <name evidence="7" type="ORF">CO192_08170</name>
    <name evidence="8" type="ORF">EAO82_08225</name>
</gene>
<dbReference type="EMBL" id="CP033116">
    <property type="protein sequence ID" value="QFY56349.1"/>
    <property type="molecule type" value="Genomic_DNA"/>
</dbReference>
<evidence type="ECO:0000313" key="8">
    <source>
        <dbReference type="EMBL" id="QFY56349.1"/>
    </source>
</evidence>
<accession>A0AA91U3N9</accession>
<keyword evidence="7" id="KW-0282">Flagellum</keyword>
<evidence type="ECO:0000313" key="7">
    <source>
        <dbReference type="EMBL" id="PCC99790.1"/>
    </source>
</evidence>
<dbReference type="AlphaFoldDB" id="A0AA91U3N9"/>
<dbReference type="InterPro" id="IPR013384">
    <property type="entry name" value="Flagell_FlgL"/>
</dbReference>
<dbReference type="Proteomes" id="UP000344571">
    <property type="component" value="Chromosome"/>
</dbReference>
<comment type="subcellular location">
    <subcellularLocation>
        <location evidence="1">Bacterial flagellum</location>
    </subcellularLocation>
    <subcellularLocation>
        <location evidence="2">Secreted</location>
    </subcellularLocation>
</comment>
<evidence type="ECO:0000256" key="1">
    <source>
        <dbReference type="ARBA" id="ARBA00004365"/>
    </source>
</evidence>
<dbReference type="GO" id="GO:0005576">
    <property type="term" value="C:extracellular region"/>
    <property type="evidence" value="ECO:0007669"/>
    <property type="project" value="UniProtKB-SubCell"/>
</dbReference>